<proteinExistence type="predicted"/>
<evidence type="ECO:0000256" key="1">
    <source>
        <dbReference type="ARBA" id="ARBA00023117"/>
    </source>
</evidence>
<dbReference type="Pfam" id="PF00439">
    <property type="entry name" value="Bromodomain"/>
    <property type="match status" value="1"/>
</dbReference>
<gene>
    <name evidence="4" type="ORF">COLO4_19498</name>
</gene>
<dbReference type="PANTHER" id="PTHR22881">
    <property type="entry name" value="BROMODOMAIN CONTAINING PROTEIN"/>
    <property type="match status" value="1"/>
</dbReference>
<comment type="caution">
    <text evidence="4">The sequence shown here is derived from an EMBL/GenBank/DDBJ whole genome shotgun (WGS) entry which is preliminary data.</text>
</comment>
<sequence length="889" mass="97889">MFIGEYRRSPRIIELDARKAQQARNRNKGNEICELMDGEELDKGQGTLKQKCGRKKVKVRTVQDLIVNSVEYKVPKTDTGIDEEQLVNAAIVSSGATIPEKSKLELLLGVLQRRDTHKIFAEPVNPEEVEYYYDVIKEPMDFGTIAKKLNERSYQTLEEFEHDVFLVSNNAMLFNASNTVYYKQARALKELATRLFHALKTDPENFKAEAEASMQRMDLSRRRKAEVYSDNNTSIGIAKRGCKAERQSDDSEVEKRQTYKPSSYFLNGNGSSVSAVDNSQMQLKLDEKVGVGYVESIKQFAENLGATAQMVSMKKVESYIGEALKVWNMTTNRQPWVPEMVIRNSAFGPKGIKVAPSIKVPSARLGCQNMSGDKMDIHRRLSDGGRAIIHDTMNITNAVNGGISQPSRRVESLGDFRGKMTQSTSGGFAPSLHLFGNSNGSKMFAGETVNGSSSFGNGGKVFTVNNMDINDAFNGGKGKFGNGMDFRGKVVQPMRGGLDIGAAFKDNAAHQSNGVHLYASFPNNHSGKRKLDFPASWNIKSGQRQSSTMVDAINVHDTVQTAGQSSLGSTKEVFIPTRFSGASSSSCRPLSQVLTGSNSSQAIDYMSGIGSRNLDTGLCQKEATADDKVSRHRINLEQAKKELDSLCEAPPLEEWLASSPHEHVMGASSKSFPFEFERFQTQSKGESSSRAAAADRCQKQPMLGKELPQGLGIFGANMSQKQPMLGKELPQGLGIFGANMSQKQLMLGKELPQGLGIYGADRRQKQPMLGKELPQGLGKYGADMSPKQLMLGKELPQGLGIYAADRCQKQPMLGKELPQGLSIYGADMSQKQPMFGKELPQGLGIFGADRCQKQSMLGKELPQGSWLYAANKRQKQRLFGQELPEWSWL</sequence>
<dbReference type="STRING" id="93759.A0A1R3J563"/>
<evidence type="ECO:0000259" key="3">
    <source>
        <dbReference type="PROSITE" id="PS50014"/>
    </source>
</evidence>
<keyword evidence="5" id="KW-1185">Reference proteome</keyword>
<reference evidence="5" key="1">
    <citation type="submission" date="2013-09" db="EMBL/GenBank/DDBJ databases">
        <title>Corchorus olitorius genome sequencing.</title>
        <authorList>
            <person name="Alam M."/>
            <person name="Haque M.S."/>
            <person name="Islam M.S."/>
            <person name="Emdad E.M."/>
            <person name="Islam M.M."/>
            <person name="Ahmed B."/>
            <person name="Halim A."/>
            <person name="Hossen Q.M.M."/>
            <person name="Hossain M.Z."/>
            <person name="Ahmed R."/>
            <person name="Khan M.M."/>
            <person name="Islam R."/>
            <person name="Rashid M.M."/>
            <person name="Khan S.A."/>
            <person name="Rahman M.S."/>
            <person name="Alam M."/>
            <person name="Yahiya A.S."/>
            <person name="Khan M.S."/>
            <person name="Azam M.S."/>
            <person name="Haque T."/>
            <person name="Lashkar M.Z.H."/>
            <person name="Akhand A.I."/>
            <person name="Morshed G."/>
            <person name="Roy S."/>
            <person name="Uddin K.S."/>
            <person name="Rabeya T."/>
            <person name="Hossain A.S."/>
            <person name="Chowdhury A."/>
            <person name="Snigdha A.R."/>
            <person name="Mortoza M.S."/>
            <person name="Matin S.A."/>
            <person name="Hoque S.M.E."/>
            <person name="Islam M.K."/>
            <person name="Roy D.K."/>
            <person name="Haider R."/>
            <person name="Moosa M.M."/>
            <person name="Elias S.M."/>
            <person name="Hasan A.M."/>
            <person name="Jahan S."/>
            <person name="Shafiuddin M."/>
            <person name="Mahmood N."/>
            <person name="Shommy N.S."/>
        </authorList>
    </citation>
    <scope>NUCLEOTIDE SEQUENCE [LARGE SCALE GENOMIC DNA]</scope>
    <source>
        <strain evidence="5">cv. O-4</strain>
    </source>
</reference>
<dbReference type="SUPFAM" id="SSF47370">
    <property type="entry name" value="Bromodomain"/>
    <property type="match status" value="1"/>
</dbReference>
<evidence type="ECO:0000313" key="5">
    <source>
        <dbReference type="Proteomes" id="UP000187203"/>
    </source>
</evidence>
<protein>
    <recommendedName>
        <fullName evidence="3">Bromo domain-containing protein</fullName>
    </recommendedName>
</protein>
<accession>A0A1R3J563</accession>
<dbReference type="OrthoDB" id="21449at2759"/>
<dbReference type="AlphaFoldDB" id="A0A1R3J563"/>
<dbReference type="PROSITE" id="PS50014">
    <property type="entry name" value="BROMODOMAIN_2"/>
    <property type="match status" value="1"/>
</dbReference>
<organism evidence="4 5">
    <name type="scientific">Corchorus olitorius</name>
    <dbReference type="NCBI Taxonomy" id="93759"/>
    <lineage>
        <taxon>Eukaryota</taxon>
        <taxon>Viridiplantae</taxon>
        <taxon>Streptophyta</taxon>
        <taxon>Embryophyta</taxon>
        <taxon>Tracheophyta</taxon>
        <taxon>Spermatophyta</taxon>
        <taxon>Magnoliopsida</taxon>
        <taxon>eudicotyledons</taxon>
        <taxon>Gunneridae</taxon>
        <taxon>Pentapetalae</taxon>
        <taxon>rosids</taxon>
        <taxon>malvids</taxon>
        <taxon>Malvales</taxon>
        <taxon>Malvaceae</taxon>
        <taxon>Grewioideae</taxon>
        <taxon>Apeibeae</taxon>
        <taxon>Corchorus</taxon>
    </lineage>
</organism>
<dbReference type="EMBL" id="AWUE01016636">
    <property type="protein sequence ID" value="OMO89952.1"/>
    <property type="molecule type" value="Genomic_DNA"/>
</dbReference>
<dbReference type="PRINTS" id="PR00503">
    <property type="entry name" value="BROMODOMAIN"/>
</dbReference>
<keyword evidence="1 2" id="KW-0103">Bromodomain</keyword>
<feature type="domain" description="Bromo" evidence="3">
    <location>
        <begin position="112"/>
        <end position="182"/>
    </location>
</feature>
<dbReference type="PANTHER" id="PTHR22881:SF26">
    <property type="entry name" value="BROMODOMAIN CONTAINING PROTEIN, EXPRESSED"/>
    <property type="match status" value="1"/>
</dbReference>
<dbReference type="InterPro" id="IPR001487">
    <property type="entry name" value="Bromodomain"/>
</dbReference>
<dbReference type="SMART" id="SM00297">
    <property type="entry name" value="BROMO"/>
    <property type="match status" value="1"/>
</dbReference>
<dbReference type="InterPro" id="IPR036427">
    <property type="entry name" value="Bromodomain-like_sf"/>
</dbReference>
<dbReference type="Proteomes" id="UP000187203">
    <property type="component" value="Unassembled WGS sequence"/>
</dbReference>
<evidence type="ECO:0000313" key="4">
    <source>
        <dbReference type="EMBL" id="OMO89952.1"/>
    </source>
</evidence>
<dbReference type="InterPro" id="IPR051831">
    <property type="entry name" value="Bromodomain_contain_prot"/>
</dbReference>
<dbReference type="Gene3D" id="1.20.920.10">
    <property type="entry name" value="Bromodomain-like"/>
    <property type="match status" value="1"/>
</dbReference>
<dbReference type="CDD" id="cd04369">
    <property type="entry name" value="Bromodomain"/>
    <property type="match status" value="1"/>
</dbReference>
<name>A0A1R3J563_9ROSI</name>
<evidence type="ECO:0000256" key="2">
    <source>
        <dbReference type="PROSITE-ProRule" id="PRU00035"/>
    </source>
</evidence>